<proteinExistence type="predicted"/>
<dbReference type="EMBL" id="JAMPLM010000024">
    <property type="protein sequence ID" value="MEP1060931.1"/>
    <property type="molecule type" value="Genomic_DNA"/>
</dbReference>
<evidence type="ECO:0008006" key="3">
    <source>
        <dbReference type="Google" id="ProtNLM"/>
    </source>
</evidence>
<sequence length="64" mass="7118">MTLNATAVASIQAWLAIGDLKVDDYLFIGQRGRLTVEIMSTRMKTWCQDVGLKGSYGSHTLRKT</sequence>
<name>A0ABV0KPL0_9CYAN</name>
<organism evidence="1 2">
    <name type="scientific">Stenomitos frigidus AS-A4</name>
    <dbReference type="NCBI Taxonomy" id="2933935"/>
    <lineage>
        <taxon>Bacteria</taxon>
        <taxon>Bacillati</taxon>
        <taxon>Cyanobacteriota</taxon>
        <taxon>Cyanophyceae</taxon>
        <taxon>Leptolyngbyales</taxon>
        <taxon>Leptolyngbyaceae</taxon>
        <taxon>Stenomitos</taxon>
    </lineage>
</organism>
<evidence type="ECO:0000313" key="2">
    <source>
        <dbReference type="Proteomes" id="UP001476950"/>
    </source>
</evidence>
<accession>A0ABV0KPL0</accession>
<dbReference type="Proteomes" id="UP001476950">
    <property type="component" value="Unassembled WGS sequence"/>
</dbReference>
<dbReference type="RefSeq" id="WP_199304987.1">
    <property type="nucleotide sequence ID" value="NZ_JAMPLM010000024.1"/>
</dbReference>
<protein>
    <recommendedName>
        <fullName evidence="3">Tyr recombinase domain-containing protein</fullName>
    </recommendedName>
</protein>
<gene>
    <name evidence="1" type="ORF">NDI38_21080</name>
</gene>
<comment type="caution">
    <text evidence="1">The sequence shown here is derived from an EMBL/GenBank/DDBJ whole genome shotgun (WGS) entry which is preliminary data.</text>
</comment>
<dbReference type="SUPFAM" id="SSF56349">
    <property type="entry name" value="DNA breaking-rejoining enzymes"/>
    <property type="match status" value="1"/>
</dbReference>
<dbReference type="InterPro" id="IPR011010">
    <property type="entry name" value="DNA_brk_join_enz"/>
</dbReference>
<keyword evidence="2" id="KW-1185">Reference proteome</keyword>
<evidence type="ECO:0000313" key="1">
    <source>
        <dbReference type="EMBL" id="MEP1060931.1"/>
    </source>
</evidence>
<reference evidence="1 2" key="1">
    <citation type="submission" date="2022-04" db="EMBL/GenBank/DDBJ databases">
        <title>Positive selection, recombination, and allopatry shape intraspecific diversity of widespread and dominant cyanobacteria.</title>
        <authorList>
            <person name="Wei J."/>
            <person name="Shu W."/>
            <person name="Hu C."/>
        </authorList>
    </citation>
    <scope>NUCLEOTIDE SEQUENCE [LARGE SCALE GENOMIC DNA]</scope>
    <source>
        <strain evidence="1 2">AS-A4</strain>
    </source>
</reference>